<gene>
    <name evidence="1" type="ORF">A9Q84_13835</name>
</gene>
<organism evidence="1 2">
    <name type="scientific">Halobacteriovorax marinus</name>
    <dbReference type="NCBI Taxonomy" id="97084"/>
    <lineage>
        <taxon>Bacteria</taxon>
        <taxon>Pseudomonadati</taxon>
        <taxon>Bdellovibrionota</taxon>
        <taxon>Bacteriovoracia</taxon>
        <taxon>Bacteriovoracales</taxon>
        <taxon>Halobacteriovoraceae</taxon>
        <taxon>Halobacteriovorax</taxon>
    </lineage>
</organism>
<protein>
    <submittedName>
        <fullName evidence="1">Uncharacterized protein</fullName>
    </submittedName>
</protein>
<evidence type="ECO:0000313" key="2">
    <source>
        <dbReference type="Proteomes" id="UP000196531"/>
    </source>
</evidence>
<reference evidence="2" key="1">
    <citation type="journal article" date="2017" name="Proc. Natl. Acad. Sci. U.S.A.">
        <title>Simulation of Deepwater Horizon oil plume reveals substrate specialization within a complex community of hydrocarbon-degraders.</title>
        <authorList>
            <person name="Hu P."/>
            <person name="Dubinsky E.A."/>
            <person name="Probst A.J."/>
            <person name="Wang J."/>
            <person name="Sieber C.M.K."/>
            <person name="Tom L.M."/>
            <person name="Gardinali P."/>
            <person name="Banfield J.F."/>
            <person name="Atlas R.M."/>
            <person name="Andersen G.L."/>
        </authorList>
    </citation>
    <scope>NUCLEOTIDE SEQUENCE [LARGE SCALE GENOMIC DNA]</scope>
</reference>
<sequence length="123" mass="14617">MQKKRFNKKKIMGILKTYHAKQRQIERNVTDLQLIKILQHGEYEERSEHEVIIRLDGYHLYLDYNLEKIITVTAPEKQVSTPKIVSSQAGNKLKDTIKEKEAKIESDEQESMTFEDYMNNKFK</sequence>
<name>A0A1Y5FD65_9BACT</name>
<accession>A0A1Y5FD65</accession>
<comment type="caution">
    <text evidence="1">The sequence shown here is derived from an EMBL/GenBank/DDBJ whole genome shotgun (WGS) entry which is preliminary data.</text>
</comment>
<dbReference type="Proteomes" id="UP000196531">
    <property type="component" value="Unassembled WGS sequence"/>
</dbReference>
<evidence type="ECO:0000313" key="1">
    <source>
        <dbReference type="EMBL" id="OUR97401.1"/>
    </source>
</evidence>
<proteinExistence type="predicted"/>
<dbReference type="AlphaFoldDB" id="A0A1Y5FD65"/>
<dbReference type="EMBL" id="MAAO01000006">
    <property type="protein sequence ID" value="OUR97401.1"/>
    <property type="molecule type" value="Genomic_DNA"/>
</dbReference>